<keyword evidence="3" id="KW-0813">Transport</keyword>
<evidence type="ECO:0000313" key="7">
    <source>
        <dbReference type="Proteomes" id="UP000245086"/>
    </source>
</evidence>
<dbReference type="GO" id="GO:0015833">
    <property type="term" value="P:peptide transport"/>
    <property type="evidence" value="ECO:0007669"/>
    <property type="project" value="TreeGrafter"/>
</dbReference>
<gene>
    <name evidence="6" type="primary">mppA_1</name>
    <name evidence="6" type="ORF">PbB2_00644</name>
</gene>
<dbReference type="GO" id="GO:0030288">
    <property type="term" value="C:outer membrane-bounded periplasmic space"/>
    <property type="evidence" value="ECO:0007669"/>
    <property type="project" value="UniProtKB-ARBA"/>
</dbReference>
<accession>A0A2P2E7F5</accession>
<dbReference type="Proteomes" id="UP000245086">
    <property type="component" value="Unassembled WGS sequence"/>
</dbReference>
<dbReference type="RefSeq" id="WP_108983817.1">
    <property type="nucleotide sequence ID" value="NZ_BFBR01000001.1"/>
</dbReference>
<dbReference type="PANTHER" id="PTHR30290:SF10">
    <property type="entry name" value="PERIPLASMIC OLIGOPEPTIDE-BINDING PROTEIN-RELATED"/>
    <property type="match status" value="1"/>
</dbReference>
<evidence type="ECO:0000256" key="2">
    <source>
        <dbReference type="ARBA" id="ARBA00005695"/>
    </source>
</evidence>
<dbReference type="InterPro" id="IPR030678">
    <property type="entry name" value="Peptide/Ni-bd"/>
</dbReference>
<name>A0A2P2E7F5_9PROT</name>
<evidence type="ECO:0000259" key="5">
    <source>
        <dbReference type="Pfam" id="PF00496"/>
    </source>
</evidence>
<sequence length="515" mass="56141">MSQIDRRTLISSLALVPALGALSACGKTKAPADILRVGLGGGPDSLDPLKAEFAAAALLFRQFYLPVVGYGANGGPAPGFAKSWVPSNNNRTWTFEIAQGLTWSDGKPINANDVLESLRLGADKKTAYADASELYMIKGYRDCVVDGKDPKTIGVSAPDPVTLVVELDVSDAEFWSRMQEFYPVPLHAIATHGADWTDLDKIVVSGPYKPIERTQTRLVFDKNPRGGWVEGMPAQISVEAIDDSATRLRMFQAGDLDLAQDPPLLRAADFEKEFGSQYQRYDAPRLVYMSFNTKKPQFQDAEVRRALAMGFDRSVITGAVMRGSVDPAGRFVRGQPEPAYDPDQARAILASKGYGPNNPLKFELLVTKDERERAAIQMVDMWKKIGVEATLFAADSSAIVARLNGFEFEAAIVRIDKGMKSDPIDLMASWGEGGTAYSHQWKDPAFNKALSDARAESDPKARLAKKLAAEKILLDACPVTGVWFFPSAWLVNPRVTGGIEGIAPIIWPSLKLAKA</sequence>
<dbReference type="GO" id="GO:0043190">
    <property type="term" value="C:ATP-binding cassette (ABC) transporter complex"/>
    <property type="evidence" value="ECO:0007669"/>
    <property type="project" value="InterPro"/>
</dbReference>
<dbReference type="OrthoDB" id="9803988at2"/>
<evidence type="ECO:0000256" key="4">
    <source>
        <dbReference type="ARBA" id="ARBA00022729"/>
    </source>
</evidence>
<dbReference type="Pfam" id="PF00496">
    <property type="entry name" value="SBP_bac_5"/>
    <property type="match status" value="1"/>
</dbReference>
<evidence type="ECO:0000256" key="3">
    <source>
        <dbReference type="ARBA" id="ARBA00022448"/>
    </source>
</evidence>
<protein>
    <submittedName>
        <fullName evidence="6">Periplasmic murein peptide-binding protein</fullName>
    </submittedName>
</protein>
<proteinExistence type="inferred from homology"/>
<dbReference type="AlphaFoldDB" id="A0A2P2E7F5"/>
<keyword evidence="4" id="KW-0732">Signal</keyword>
<dbReference type="Gene3D" id="3.90.76.10">
    <property type="entry name" value="Dipeptide-binding Protein, Domain 1"/>
    <property type="match status" value="1"/>
</dbReference>
<dbReference type="InterPro" id="IPR039424">
    <property type="entry name" value="SBP_5"/>
</dbReference>
<dbReference type="Gene3D" id="3.10.105.10">
    <property type="entry name" value="Dipeptide-binding Protein, Domain 3"/>
    <property type="match status" value="1"/>
</dbReference>
<dbReference type="PROSITE" id="PS51257">
    <property type="entry name" value="PROKAR_LIPOPROTEIN"/>
    <property type="match status" value="1"/>
</dbReference>
<dbReference type="CDD" id="cd08504">
    <property type="entry name" value="PBP2_OppA"/>
    <property type="match status" value="1"/>
</dbReference>
<dbReference type="EMBL" id="BFBR01000001">
    <property type="protein sequence ID" value="GBF56987.1"/>
    <property type="molecule type" value="Genomic_DNA"/>
</dbReference>
<keyword evidence="7" id="KW-1185">Reference proteome</keyword>
<comment type="subcellular location">
    <subcellularLocation>
        <location evidence="1">Periplasm</location>
    </subcellularLocation>
</comment>
<dbReference type="Gene3D" id="3.40.190.10">
    <property type="entry name" value="Periplasmic binding protein-like II"/>
    <property type="match status" value="1"/>
</dbReference>
<dbReference type="InterPro" id="IPR006311">
    <property type="entry name" value="TAT_signal"/>
</dbReference>
<evidence type="ECO:0000313" key="6">
    <source>
        <dbReference type="EMBL" id="GBF56987.1"/>
    </source>
</evidence>
<feature type="domain" description="Solute-binding protein family 5" evidence="5">
    <location>
        <begin position="76"/>
        <end position="431"/>
    </location>
</feature>
<dbReference type="PANTHER" id="PTHR30290">
    <property type="entry name" value="PERIPLASMIC BINDING COMPONENT OF ABC TRANSPORTER"/>
    <property type="match status" value="1"/>
</dbReference>
<comment type="caution">
    <text evidence="6">The sequence shown here is derived from an EMBL/GenBank/DDBJ whole genome shotgun (WGS) entry which is preliminary data.</text>
</comment>
<dbReference type="InterPro" id="IPR000914">
    <property type="entry name" value="SBP_5_dom"/>
</dbReference>
<reference evidence="6 7" key="1">
    <citation type="journal article" date="2018" name="Genome Announc.">
        <title>Draft Genome Sequence of "Candidatus Phycosocius bacilliformis," an Alphaproteobacterial Ectosymbiont of the Hydrocarbon-Producing Green Alga Botryococcus braunii.</title>
        <authorList>
            <person name="Tanabe Y."/>
            <person name="Yamaguchi H."/>
            <person name="Watanabe M.M."/>
        </authorList>
    </citation>
    <scope>NUCLEOTIDE SEQUENCE [LARGE SCALE GENOMIC DNA]</scope>
    <source>
        <strain evidence="6 7">BOTRYCO-2</strain>
    </source>
</reference>
<comment type="similarity">
    <text evidence="2">Belongs to the bacterial solute-binding protein 5 family.</text>
</comment>
<dbReference type="PIRSF" id="PIRSF002741">
    <property type="entry name" value="MppA"/>
    <property type="match status" value="1"/>
</dbReference>
<dbReference type="SUPFAM" id="SSF53850">
    <property type="entry name" value="Periplasmic binding protein-like II"/>
    <property type="match status" value="1"/>
</dbReference>
<dbReference type="GO" id="GO:1904680">
    <property type="term" value="F:peptide transmembrane transporter activity"/>
    <property type="evidence" value="ECO:0007669"/>
    <property type="project" value="TreeGrafter"/>
</dbReference>
<organism evidence="6 7">
    <name type="scientific">Candidatus Phycosocius bacilliformis</name>
    <dbReference type="NCBI Taxonomy" id="1445552"/>
    <lineage>
        <taxon>Bacteria</taxon>
        <taxon>Pseudomonadati</taxon>
        <taxon>Pseudomonadota</taxon>
        <taxon>Alphaproteobacteria</taxon>
        <taxon>Caulobacterales</taxon>
        <taxon>Caulobacterales incertae sedis</taxon>
        <taxon>Candidatus Phycosocius</taxon>
    </lineage>
</organism>
<dbReference type="PROSITE" id="PS51318">
    <property type="entry name" value="TAT"/>
    <property type="match status" value="1"/>
</dbReference>
<evidence type="ECO:0000256" key="1">
    <source>
        <dbReference type="ARBA" id="ARBA00004418"/>
    </source>
</evidence>